<evidence type="ECO:0000259" key="3">
    <source>
        <dbReference type="PROSITE" id="PS51406"/>
    </source>
</evidence>
<feature type="disulfide bond" evidence="1">
    <location>
        <begin position="89"/>
        <end position="106"/>
    </location>
</feature>
<sequence length="237" mass="26631">DDEFRNIVFKEPIPNKKMKKHLIKTEDVPNEGSCRVLCYMDPNCVSINLGPFIQGKHICQLNNATDKSLAYEKGFTHLAIENPCDSGPCLNGGTCQAGFTSKGFRCICPEEFSGGEVCQAFRNCADIFKSGQKRDGVYVIKPDDRSAFDVFCDQTTAGGGWTVFQKRIDGSVDFNLNWSNYKHGFGNLNGEFWLGLERIHRLTSDNNSMLRVDMEDFEGESAYAEYSLFGVRSEHDK</sequence>
<gene>
    <name evidence="4" type="ORF">PMEA_00004975</name>
</gene>
<dbReference type="SMART" id="SM00181">
    <property type="entry name" value="EGF"/>
    <property type="match status" value="1"/>
</dbReference>
<accession>A0AAU9WEF2</accession>
<evidence type="ECO:0008006" key="6">
    <source>
        <dbReference type="Google" id="ProtNLM"/>
    </source>
</evidence>
<dbReference type="PANTHER" id="PTHR19143">
    <property type="entry name" value="FIBRINOGEN/TENASCIN/ANGIOPOEITIN"/>
    <property type="match status" value="1"/>
</dbReference>
<feature type="domain" description="EGF-like" evidence="2">
    <location>
        <begin position="80"/>
        <end position="119"/>
    </location>
</feature>
<dbReference type="Proteomes" id="UP001159428">
    <property type="component" value="Unassembled WGS sequence"/>
</dbReference>
<keyword evidence="1" id="KW-0245">EGF-like domain</keyword>
<dbReference type="InterPro" id="IPR050373">
    <property type="entry name" value="Fibrinogen_C-term_domain"/>
</dbReference>
<dbReference type="Pfam" id="PF00147">
    <property type="entry name" value="Fibrinogen_C"/>
    <property type="match status" value="1"/>
</dbReference>
<dbReference type="PROSITE" id="PS51406">
    <property type="entry name" value="FIBRINOGEN_C_2"/>
    <property type="match status" value="1"/>
</dbReference>
<evidence type="ECO:0000256" key="1">
    <source>
        <dbReference type="PROSITE-ProRule" id="PRU00076"/>
    </source>
</evidence>
<dbReference type="Pfam" id="PF00008">
    <property type="entry name" value="EGF"/>
    <property type="match status" value="1"/>
</dbReference>
<dbReference type="SUPFAM" id="SSF57196">
    <property type="entry name" value="EGF/Laminin"/>
    <property type="match status" value="1"/>
</dbReference>
<dbReference type="CDD" id="cd00053">
    <property type="entry name" value="EGF"/>
    <property type="match status" value="1"/>
</dbReference>
<dbReference type="AlphaFoldDB" id="A0AAU9WEF2"/>
<dbReference type="PANTHER" id="PTHR19143:SF458">
    <property type="entry name" value="FIBRINOGEN C-TERMINAL DOMAIN-CONTAINING PROTEIN-RELATED"/>
    <property type="match status" value="1"/>
</dbReference>
<dbReference type="Gene3D" id="2.10.25.10">
    <property type="entry name" value="Laminin"/>
    <property type="match status" value="1"/>
</dbReference>
<dbReference type="PROSITE" id="PS50026">
    <property type="entry name" value="EGF_3"/>
    <property type="match status" value="1"/>
</dbReference>
<evidence type="ECO:0000259" key="2">
    <source>
        <dbReference type="PROSITE" id="PS50026"/>
    </source>
</evidence>
<dbReference type="InterPro" id="IPR036056">
    <property type="entry name" value="Fibrinogen-like_C"/>
</dbReference>
<comment type="caution">
    <text evidence="1">Lacks conserved residue(s) required for the propagation of feature annotation.</text>
</comment>
<keyword evidence="1" id="KW-1015">Disulfide bond</keyword>
<dbReference type="SUPFAM" id="SSF56496">
    <property type="entry name" value="Fibrinogen C-terminal domain-like"/>
    <property type="match status" value="1"/>
</dbReference>
<dbReference type="NCBIfam" id="NF040941">
    <property type="entry name" value="GGGWT_bact"/>
    <property type="match status" value="1"/>
</dbReference>
<dbReference type="InterPro" id="IPR014716">
    <property type="entry name" value="Fibrinogen_a/b/g_C_1"/>
</dbReference>
<keyword evidence="5" id="KW-1185">Reference proteome</keyword>
<dbReference type="Gene3D" id="3.90.215.10">
    <property type="entry name" value="Gamma Fibrinogen, chain A, domain 1"/>
    <property type="match status" value="1"/>
</dbReference>
<feature type="non-terminal residue" evidence="4">
    <location>
        <position position="237"/>
    </location>
</feature>
<name>A0AAU9WEF2_9CNID</name>
<reference evidence="4 5" key="1">
    <citation type="submission" date="2022-05" db="EMBL/GenBank/DDBJ databases">
        <authorList>
            <consortium name="Genoscope - CEA"/>
            <person name="William W."/>
        </authorList>
    </citation>
    <scope>NUCLEOTIDE SEQUENCE [LARGE SCALE GENOMIC DNA]</scope>
</reference>
<feature type="domain" description="Fibrinogen C-terminal" evidence="3">
    <location>
        <begin position="115"/>
        <end position="237"/>
    </location>
</feature>
<dbReference type="InterPro" id="IPR000742">
    <property type="entry name" value="EGF"/>
</dbReference>
<evidence type="ECO:0000313" key="4">
    <source>
        <dbReference type="EMBL" id="CAH3112150.1"/>
    </source>
</evidence>
<protein>
    <recommendedName>
        <fullName evidence="6">Fibrinogen C-terminal domain-containing protein</fullName>
    </recommendedName>
</protein>
<dbReference type="GO" id="GO:0005615">
    <property type="term" value="C:extracellular space"/>
    <property type="evidence" value="ECO:0007669"/>
    <property type="project" value="TreeGrafter"/>
</dbReference>
<organism evidence="4 5">
    <name type="scientific">Pocillopora meandrina</name>
    <dbReference type="NCBI Taxonomy" id="46732"/>
    <lineage>
        <taxon>Eukaryota</taxon>
        <taxon>Metazoa</taxon>
        <taxon>Cnidaria</taxon>
        <taxon>Anthozoa</taxon>
        <taxon>Hexacorallia</taxon>
        <taxon>Scleractinia</taxon>
        <taxon>Astrocoeniina</taxon>
        <taxon>Pocilloporidae</taxon>
        <taxon>Pocillopora</taxon>
    </lineage>
</organism>
<dbReference type="EMBL" id="CALNXJ010000013">
    <property type="protein sequence ID" value="CAH3112150.1"/>
    <property type="molecule type" value="Genomic_DNA"/>
</dbReference>
<feature type="non-terminal residue" evidence="4">
    <location>
        <position position="1"/>
    </location>
</feature>
<proteinExistence type="predicted"/>
<comment type="caution">
    <text evidence="4">The sequence shown here is derived from an EMBL/GenBank/DDBJ whole genome shotgun (WGS) entry which is preliminary data.</text>
</comment>
<evidence type="ECO:0000313" key="5">
    <source>
        <dbReference type="Proteomes" id="UP001159428"/>
    </source>
</evidence>
<dbReference type="SMART" id="SM00186">
    <property type="entry name" value="FBG"/>
    <property type="match status" value="1"/>
</dbReference>
<dbReference type="InterPro" id="IPR002181">
    <property type="entry name" value="Fibrinogen_a/b/g_C_dom"/>
</dbReference>